<dbReference type="KEGG" id="afy:BW247_10710"/>
<protein>
    <submittedName>
        <fullName evidence="2">Cobyrinic acid a,c-diamide synthase</fullName>
    </submittedName>
</protein>
<proteinExistence type="predicted"/>
<dbReference type="PANTHER" id="PTHR13696:SF99">
    <property type="entry name" value="COBYRINIC ACID AC-DIAMIDE SYNTHASE"/>
    <property type="match status" value="1"/>
</dbReference>
<dbReference type="InterPro" id="IPR002586">
    <property type="entry name" value="CobQ/CobB/MinD/ParA_Nub-bd_dom"/>
</dbReference>
<dbReference type="CDD" id="cd02042">
    <property type="entry name" value="ParAB_family"/>
    <property type="match status" value="1"/>
</dbReference>
<dbReference type="STRING" id="1765967.BW247_10710"/>
<dbReference type="PIRSF" id="PIRSF009320">
    <property type="entry name" value="Nuc_binding_HP_1000"/>
    <property type="match status" value="1"/>
</dbReference>
<dbReference type="EMBL" id="CP019434">
    <property type="protein sequence ID" value="APZ44672.1"/>
    <property type="molecule type" value="Genomic_DNA"/>
</dbReference>
<feature type="domain" description="CobQ/CobB/MinD/ParA nucleotide binding" evidence="1">
    <location>
        <begin position="2"/>
        <end position="171"/>
    </location>
</feature>
<evidence type="ECO:0000313" key="3">
    <source>
        <dbReference type="Proteomes" id="UP000243807"/>
    </source>
</evidence>
<evidence type="ECO:0000313" key="2">
    <source>
        <dbReference type="EMBL" id="APZ44672.1"/>
    </source>
</evidence>
<dbReference type="Proteomes" id="UP000243807">
    <property type="component" value="Chromosome"/>
</dbReference>
<accession>A0A1P8ULH3</accession>
<keyword evidence="3" id="KW-1185">Reference proteome</keyword>
<gene>
    <name evidence="2" type="ORF">BW247_10710</name>
</gene>
<dbReference type="AlphaFoldDB" id="A0A1P8ULH3"/>
<name>A0A1P8ULH3_9GAMM</name>
<dbReference type="InterPro" id="IPR050678">
    <property type="entry name" value="DNA_Partitioning_ATPase"/>
</dbReference>
<sequence>MAVINQKGGVGKTTLTMNLAAGLARRMKTLVIDLDPQGTSHAWSGLAAQPLSMQVEHVPQGFRAQLHLTDRGADTAVLLDCPPTLDGETIAAVLRAVDRVLIPVLPSPLDLWSSLRLAEWVEAAQQENPRLEARLLINQLEPRSALSGALEGALREFAIPTLHTAVRRRAIYRSTAMEGITVYEAGRNGAAARAEINAIIDEVLT</sequence>
<evidence type="ECO:0000259" key="1">
    <source>
        <dbReference type="Pfam" id="PF01656"/>
    </source>
</evidence>
<organism evidence="2 3">
    <name type="scientific">Acidihalobacter ferrooxydans</name>
    <dbReference type="NCBI Taxonomy" id="1765967"/>
    <lineage>
        <taxon>Bacteria</taxon>
        <taxon>Pseudomonadati</taxon>
        <taxon>Pseudomonadota</taxon>
        <taxon>Gammaproteobacteria</taxon>
        <taxon>Chromatiales</taxon>
        <taxon>Ectothiorhodospiraceae</taxon>
        <taxon>Acidihalobacter</taxon>
    </lineage>
</organism>
<dbReference type="SUPFAM" id="SSF52540">
    <property type="entry name" value="P-loop containing nucleoside triphosphate hydrolases"/>
    <property type="match status" value="1"/>
</dbReference>
<dbReference type="Pfam" id="PF01656">
    <property type="entry name" value="CbiA"/>
    <property type="match status" value="1"/>
</dbReference>
<dbReference type="InterPro" id="IPR027417">
    <property type="entry name" value="P-loop_NTPase"/>
</dbReference>
<dbReference type="PANTHER" id="PTHR13696">
    <property type="entry name" value="P-LOOP CONTAINING NUCLEOSIDE TRIPHOSPHATE HYDROLASE"/>
    <property type="match status" value="1"/>
</dbReference>
<reference evidence="2 3" key="1">
    <citation type="submission" date="2017-01" db="EMBL/GenBank/DDBJ databases">
        <title>Draft sequence of Acidihalobacter ferrooxidans strain DSM 14175 (strain V8).</title>
        <authorList>
            <person name="Khaleque H.N."/>
            <person name="Ramsay J.P."/>
            <person name="Murphy R.J.T."/>
            <person name="Kaksonen A.H."/>
            <person name="Boxall N.J."/>
            <person name="Watkin E.L.J."/>
        </authorList>
    </citation>
    <scope>NUCLEOTIDE SEQUENCE [LARGE SCALE GENOMIC DNA]</scope>
    <source>
        <strain evidence="2 3">V8</strain>
    </source>
</reference>
<dbReference type="Gene3D" id="3.40.50.300">
    <property type="entry name" value="P-loop containing nucleotide triphosphate hydrolases"/>
    <property type="match status" value="1"/>
</dbReference>